<evidence type="ECO:0000313" key="2">
    <source>
        <dbReference type="Proteomes" id="UP001060170"/>
    </source>
</evidence>
<reference evidence="2" key="2">
    <citation type="journal article" date="2018" name="Mol. Plant Microbe Interact.">
        <title>Genome sequence resources for the wheat stripe rust pathogen (Puccinia striiformis f. sp. tritici) and the barley stripe rust pathogen (Puccinia striiformis f. sp. hordei).</title>
        <authorList>
            <person name="Xia C."/>
            <person name="Wang M."/>
            <person name="Yin C."/>
            <person name="Cornejo O.E."/>
            <person name="Hulbert S.H."/>
            <person name="Chen X."/>
        </authorList>
    </citation>
    <scope>NUCLEOTIDE SEQUENCE [LARGE SCALE GENOMIC DNA]</scope>
    <source>
        <strain evidence="2">93-210</strain>
    </source>
</reference>
<evidence type="ECO:0000313" key="1">
    <source>
        <dbReference type="EMBL" id="KAI7947871.1"/>
    </source>
</evidence>
<keyword evidence="2" id="KW-1185">Reference proteome</keyword>
<proteinExistence type="predicted"/>
<dbReference type="EMBL" id="CM045873">
    <property type="protein sequence ID" value="KAI7947871.1"/>
    <property type="molecule type" value="Genomic_DNA"/>
</dbReference>
<sequence length="639" mass="73321">MSDSVNPPPTDLSGSASASISRRPWNIGLTDRQAMTLGRLIGELDDHKSWSPEIISQIKAQWRNKSAMLMAMDKDLRTLSKYESEMVKILASIKHRDQTESVPLASNLIREIQRKTKIFKQLRLLRLGGHDSNIAYWHLLQSLLPGLQIPADFSDRKPLWDAEIELKSVGNSVLDQLKQLLTQQNLHAEILRLGNDEMIWINTWKYAFNVVDLLSHNHFVTPWKLKSIAQDQELAKLVVVSYINLIQKPKPDLAIATIIEESHSKVPGMQTKSFEESLLSDFPHQAKILNDVAHTPTSPFRASTYRSDFFTLADGSHNEEFWSFDRLSLFAGRFEELMGYLTAGNSWSAETRSKTIGHWAENIEKVMELDKQLIVLSMDQPIILKAFDDIKSTLKGRVSQTPNKNSVSTLQREISKVSFARSLFKACQKKTDIFAQMALLKLGGQDSGEQYWGLMKPLLRNQKLPADISNESSRLMAEERLENVAVSLLAQVKKLLHIASGGIQGELSVWSRDSQDWYIYTSRYAFTVIDLLFENDFIKQTKLQTLLREQEMENIVIKYVDEVWRWTWWSNGQIKRGPWPQLHKSFKALDSETRDIIEARFLEKYAHHFKSPRKSSNKRFRAPGNIDSHPHFKTGLDSF</sequence>
<protein>
    <submittedName>
        <fullName evidence="1">Uncharacterized protein</fullName>
    </submittedName>
</protein>
<accession>A0ACC0E8L4</accession>
<comment type="caution">
    <text evidence="1">The sequence shown here is derived from an EMBL/GenBank/DDBJ whole genome shotgun (WGS) entry which is preliminary data.</text>
</comment>
<organism evidence="1 2">
    <name type="scientific">Puccinia striiformis f. sp. tritici</name>
    <dbReference type="NCBI Taxonomy" id="168172"/>
    <lineage>
        <taxon>Eukaryota</taxon>
        <taxon>Fungi</taxon>
        <taxon>Dikarya</taxon>
        <taxon>Basidiomycota</taxon>
        <taxon>Pucciniomycotina</taxon>
        <taxon>Pucciniomycetes</taxon>
        <taxon>Pucciniales</taxon>
        <taxon>Pucciniaceae</taxon>
        <taxon>Puccinia</taxon>
    </lineage>
</organism>
<dbReference type="Proteomes" id="UP001060170">
    <property type="component" value="Chromosome 9"/>
</dbReference>
<gene>
    <name evidence="1" type="ORF">MJO28_009779</name>
</gene>
<name>A0ACC0E8L4_9BASI</name>
<reference evidence="2" key="1">
    <citation type="journal article" date="2018" name="BMC Genomics">
        <title>Genomic insights into host adaptation between the wheat stripe rust pathogen (Puccinia striiformis f. sp. tritici) and the barley stripe rust pathogen (Puccinia striiformis f. sp. hordei).</title>
        <authorList>
            <person name="Xia C."/>
            <person name="Wang M."/>
            <person name="Yin C."/>
            <person name="Cornejo O.E."/>
            <person name="Hulbert S.H."/>
            <person name="Chen X."/>
        </authorList>
    </citation>
    <scope>NUCLEOTIDE SEQUENCE [LARGE SCALE GENOMIC DNA]</scope>
    <source>
        <strain evidence="2">93-210</strain>
    </source>
</reference>
<reference evidence="1 2" key="3">
    <citation type="journal article" date="2022" name="Microbiol. Spectr.">
        <title>Folding features and dynamics of 3D genome architecture in plant fungal pathogens.</title>
        <authorList>
            <person name="Xia C."/>
        </authorList>
    </citation>
    <scope>NUCLEOTIDE SEQUENCE [LARGE SCALE GENOMIC DNA]</scope>
    <source>
        <strain evidence="1 2">93-210</strain>
    </source>
</reference>